<evidence type="ECO:0000313" key="2">
    <source>
        <dbReference type="EMBL" id="EKE27719.1"/>
    </source>
</evidence>
<comment type="caution">
    <text evidence="2">The sequence shown here is derived from an EMBL/GenBank/DDBJ whole genome shotgun (WGS) entry which is preliminary data.</text>
</comment>
<protein>
    <submittedName>
        <fullName evidence="2">Uncharacterized protein</fullName>
    </submittedName>
</protein>
<evidence type="ECO:0000256" key="1">
    <source>
        <dbReference type="SAM" id="MobiDB-lite"/>
    </source>
</evidence>
<feature type="region of interest" description="Disordered" evidence="1">
    <location>
        <begin position="40"/>
        <end position="59"/>
    </location>
</feature>
<accession>K2GBZ8</accession>
<sequence>MAKNLNPWTPAPKSGQYQQVWPRWWTANRPEVTVAKWERLPPTPEAGSTFTLVDPSKHS</sequence>
<dbReference type="AlphaFoldDB" id="K2GBZ8"/>
<name>K2GBZ8_9BACT</name>
<proteinExistence type="predicted"/>
<gene>
    <name evidence="2" type="ORF">ACD_3C00164G0001</name>
</gene>
<reference evidence="2" key="1">
    <citation type="journal article" date="2012" name="Science">
        <title>Fermentation, hydrogen, and sulfur metabolism in multiple uncultivated bacterial phyla.</title>
        <authorList>
            <person name="Wrighton K.C."/>
            <person name="Thomas B.C."/>
            <person name="Sharon I."/>
            <person name="Miller C.S."/>
            <person name="Castelle C.J."/>
            <person name="VerBerkmoes N.C."/>
            <person name="Wilkins M.J."/>
            <person name="Hettich R.L."/>
            <person name="Lipton M.S."/>
            <person name="Williams K.H."/>
            <person name="Long P.E."/>
            <person name="Banfield J.F."/>
        </authorList>
    </citation>
    <scope>NUCLEOTIDE SEQUENCE [LARGE SCALE GENOMIC DNA]</scope>
</reference>
<dbReference type="EMBL" id="AMFJ01000438">
    <property type="protein sequence ID" value="EKE27719.1"/>
    <property type="molecule type" value="Genomic_DNA"/>
</dbReference>
<organism evidence="2">
    <name type="scientific">uncultured bacterium</name>
    <name type="common">gcode 4</name>
    <dbReference type="NCBI Taxonomy" id="1234023"/>
    <lineage>
        <taxon>Bacteria</taxon>
        <taxon>environmental samples</taxon>
    </lineage>
</organism>